<evidence type="ECO:0000313" key="2">
    <source>
        <dbReference type="EMBL" id="BFF92637.1"/>
    </source>
</evidence>
<evidence type="ECO:0000256" key="1">
    <source>
        <dbReference type="SAM" id="Phobius"/>
    </source>
</evidence>
<dbReference type="EMBL" id="AP029263">
    <property type="protein sequence ID" value="BFF92637.1"/>
    <property type="molecule type" value="Genomic_DNA"/>
</dbReference>
<keyword evidence="3" id="KW-1185">Reference proteome</keyword>
<name>A0AAU9FAG9_DROMD</name>
<dbReference type="AlphaFoldDB" id="A0AAU9FAG9"/>
<proteinExistence type="predicted"/>
<keyword evidence="1" id="KW-0472">Membrane</keyword>
<reference evidence="2 3" key="1">
    <citation type="submission" date="2024-02" db="EMBL/GenBank/DDBJ databases">
        <title>A chromosome-level genome assembly of Drosophila madeirensis, a fruit fly species endemic to Madeira island.</title>
        <authorList>
            <person name="Tomihara K."/>
            <person name="Llopart A."/>
            <person name="Yamamoto D."/>
        </authorList>
    </citation>
    <scope>NUCLEOTIDE SEQUENCE [LARGE SCALE GENOMIC DNA]</scope>
    <source>
        <strain evidence="2 3">RF1</strain>
    </source>
</reference>
<feature type="transmembrane region" description="Helical" evidence="1">
    <location>
        <begin position="43"/>
        <end position="64"/>
    </location>
</feature>
<protein>
    <submittedName>
        <fullName evidence="2">Uncharacterized protein</fullName>
    </submittedName>
</protein>
<organism evidence="2 3">
    <name type="scientific">Drosophila madeirensis</name>
    <name type="common">Fruit fly</name>
    <dbReference type="NCBI Taxonomy" id="30013"/>
    <lineage>
        <taxon>Eukaryota</taxon>
        <taxon>Metazoa</taxon>
        <taxon>Ecdysozoa</taxon>
        <taxon>Arthropoda</taxon>
        <taxon>Hexapoda</taxon>
        <taxon>Insecta</taxon>
        <taxon>Pterygota</taxon>
        <taxon>Neoptera</taxon>
        <taxon>Endopterygota</taxon>
        <taxon>Diptera</taxon>
        <taxon>Brachycera</taxon>
        <taxon>Muscomorpha</taxon>
        <taxon>Ephydroidea</taxon>
        <taxon>Drosophilidae</taxon>
        <taxon>Drosophila</taxon>
        <taxon>Sophophora</taxon>
    </lineage>
</organism>
<accession>A0AAU9FAG9</accession>
<keyword evidence="1" id="KW-1133">Transmembrane helix</keyword>
<evidence type="ECO:0000313" key="3">
    <source>
        <dbReference type="Proteomes" id="UP001500889"/>
    </source>
</evidence>
<sequence>MWFNTTEVETNVLVMADDVYNMMEIFNEAASFEGRMIKRIEHLLSICDVLVFVVLATIVGPYLVHNCFSKLQRRVKGSSSTRIISPMKAIKEKKSVRGCNANFRETEEQKINSEWNLRSKNKPQMANQKIRSDISESEMITRIYSDKDIDDDEITLKPTEGENYSAMLIGTREWAGCQLFGHRRTVRV</sequence>
<dbReference type="Proteomes" id="UP001500889">
    <property type="component" value="Chromosome O"/>
</dbReference>
<keyword evidence="1" id="KW-0812">Transmembrane</keyword>
<gene>
    <name evidence="2" type="ORF">DMAD_10650</name>
</gene>